<feature type="transmembrane region" description="Helical" evidence="2">
    <location>
        <begin position="243"/>
        <end position="264"/>
    </location>
</feature>
<evidence type="ECO:0000256" key="1">
    <source>
        <dbReference type="SAM" id="MobiDB-lite"/>
    </source>
</evidence>
<dbReference type="PANTHER" id="PTHR42028:SF1">
    <property type="entry name" value="YALI0E30657P"/>
    <property type="match status" value="1"/>
</dbReference>
<dbReference type="EMBL" id="KV878177">
    <property type="protein sequence ID" value="OJI89818.1"/>
    <property type="molecule type" value="Genomic_DNA"/>
</dbReference>
<dbReference type="Proteomes" id="UP000184304">
    <property type="component" value="Unassembled WGS sequence"/>
</dbReference>
<evidence type="ECO:0000313" key="5">
    <source>
        <dbReference type="EMBL" id="OJI89818.1"/>
    </source>
</evidence>
<feature type="transmembrane region" description="Helical" evidence="2">
    <location>
        <begin position="276"/>
        <end position="296"/>
    </location>
</feature>
<feature type="domain" description="DUF7137" evidence="4">
    <location>
        <begin position="110"/>
        <end position="238"/>
    </location>
</feature>
<evidence type="ECO:0000256" key="2">
    <source>
        <dbReference type="SAM" id="Phobius"/>
    </source>
</evidence>
<proteinExistence type="predicted"/>
<dbReference type="AlphaFoldDB" id="A0A1L9NKK7"/>
<dbReference type="InterPro" id="IPR055561">
    <property type="entry name" value="DUF7137"/>
</dbReference>
<keyword evidence="2" id="KW-1133">Transmembrane helix</keyword>
<keyword evidence="6" id="KW-1185">Reference proteome</keyword>
<feature type="signal peptide" evidence="3">
    <location>
        <begin position="1"/>
        <end position="22"/>
    </location>
</feature>
<keyword evidence="2" id="KW-0812">Transmembrane</keyword>
<evidence type="ECO:0000313" key="6">
    <source>
        <dbReference type="Proteomes" id="UP000184304"/>
    </source>
</evidence>
<dbReference type="VEuPathDB" id="FungiDB:ASPTUDRAFT_49522"/>
<dbReference type="Pfam" id="PF23585">
    <property type="entry name" value="DUF7137"/>
    <property type="match status" value="1"/>
</dbReference>
<sequence length="298" mass="30850">MRSMSRLFVLCLLLVLGTVTSAWPWPPHGELLRRADTTAAESATTGAAATTESASKTEAATKTAAATGSHTTATATGTNTKSATGTGTASGKSSGSSSNSTTSVSINPAAGAGGISMLIPTQGATTYYKIGDYVTLKWNYTSLTISPTAVNVVASCSLNSATYTISSNMTMSPTGEVVWDTKKYQANATVPLLTASYTLIVWDASKAITETASAGYLSAASSYIFGMYSSQPYTPLNGMLSPLYIVISLLTPTGFVCATCSGAFSELERLGMKFTFGMFAITVLSFTWFAGGFGLFST</sequence>
<reference evidence="6" key="1">
    <citation type="journal article" date="2017" name="Genome Biol.">
        <title>Comparative genomics reveals high biological diversity and specific adaptations in the industrially and medically important fungal genus Aspergillus.</title>
        <authorList>
            <person name="de Vries R.P."/>
            <person name="Riley R."/>
            <person name="Wiebenga A."/>
            <person name="Aguilar-Osorio G."/>
            <person name="Amillis S."/>
            <person name="Uchima C.A."/>
            <person name="Anderluh G."/>
            <person name="Asadollahi M."/>
            <person name="Askin M."/>
            <person name="Barry K."/>
            <person name="Battaglia E."/>
            <person name="Bayram O."/>
            <person name="Benocci T."/>
            <person name="Braus-Stromeyer S.A."/>
            <person name="Caldana C."/>
            <person name="Canovas D."/>
            <person name="Cerqueira G.C."/>
            <person name="Chen F."/>
            <person name="Chen W."/>
            <person name="Choi C."/>
            <person name="Clum A."/>
            <person name="Dos Santos R.A."/>
            <person name="Damasio A.R."/>
            <person name="Diallinas G."/>
            <person name="Emri T."/>
            <person name="Fekete E."/>
            <person name="Flipphi M."/>
            <person name="Freyberg S."/>
            <person name="Gallo A."/>
            <person name="Gournas C."/>
            <person name="Habgood R."/>
            <person name="Hainaut M."/>
            <person name="Harispe M.L."/>
            <person name="Henrissat B."/>
            <person name="Hilden K.S."/>
            <person name="Hope R."/>
            <person name="Hossain A."/>
            <person name="Karabika E."/>
            <person name="Karaffa L."/>
            <person name="Karanyi Z."/>
            <person name="Krasevec N."/>
            <person name="Kuo A."/>
            <person name="Kusch H."/>
            <person name="LaButti K."/>
            <person name="Lagendijk E.L."/>
            <person name="Lapidus A."/>
            <person name="Levasseur A."/>
            <person name="Lindquist E."/>
            <person name="Lipzen A."/>
            <person name="Logrieco A.F."/>
            <person name="MacCabe A."/>
            <person name="Maekelae M.R."/>
            <person name="Malavazi I."/>
            <person name="Melin P."/>
            <person name="Meyer V."/>
            <person name="Mielnichuk N."/>
            <person name="Miskei M."/>
            <person name="Molnar A.P."/>
            <person name="Mule G."/>
            <person name="Ngan C.Y."/>
            <person name="Orejas M."/>
            <person name="Orosz E."/>
            <person name="Ouedraogo J.P."/>
            <person name="Overkamp K.M."/>
            <person name="Park H.-S."/>
            <person name="Perrone G."/>
            <person name="Piumi F."/>
            <person name="Punt P.J."/>
            <person name="Ram A.F."/>
            <person name="Ramon A."/>
            <person name="Rauscher S."/>
            <person name="Record E."/>
            <person name="Riano-Pachon D.M."/>
            <person name="Robert V."/>
            <person name="Roehrig J."/>
            <person name="Ruller R."/>
            <person name="Salamov A."/>
            <person name="Salih N.S."/>
            <person name="Samson R.A."/>
            <person name="Sandor E."/>
            <person name="Sanguinetti M."/>
            <person name="Schuetze T."/>
            <person name="Sepcic K."/>
            <person name="Shelest E."/>
            <person name="Sherlock G."/>
            <person name="Sophianopoulou V."/>
            <person name="Squina F.M."/>
            <person name="Sun H."/>
            <person name="Susca A."/>
            <person name="Todd R.B."/>
            <person name="Tsang A."/>
            <person name="Unkles S.E."/>
            <person name="van de Wiele N."/>
            <person name="van Rossen-Uffink D."/>
            <person name="Oliveira J.V."/>
            <person name="Vesth T.C."/>
            <person name="Visser J."/>
            <person name="Yu J.-H."/>
            <person name="Zhou M."/>
            <person name="Andersen M.R."/>
            <person name="Archer D.B."/>
            <person name="Baker S.E."/>
            <person name="Benoit I."/>
            <person name="Brakhage A.A."/>
            <person name="Braus G.H."/>
            <person name="Fischer R."/>
            <person name="Frisvad J.C."/>
            <person name="Goldman G.H."/>
            <person name="Houbraken J."/>
            <person name="Oakley B."/>
            <person name="Pocsi I."/>
            <person name="Scazzocchio C."/>
            <person name="Seiboth B."/>
            <person name="vanKuyk P.A."/>
            <person name="Wortman J."/>
            <person name="Dyer P.S."/>
            <person name="Grigoriev I.V."/>
        </authorList>
    </citation>
    <scope>NUCLEOTIDE SEQUENCE [LARGE SCALE GENOMIC DNA]</scope>
    <source>
        <strain evidence="6">CBS 134.48</strain>
    </source>
</reference>
<dbReference type="OrthoDB" id="2435509at2759"/>
<accession>A0A1L9NKK7</accession>
<organism evidence="5 6">
    <name type="scientific">Aspergillus tubingensis (strain CBS 134.48)</name>
    <dbReference type="NCBI Taxonomy" id="767770"/>
    <lineage>
        <taxon>Eukaryota</taxon>
        <taxon>Fungi</taxon>
        <taxon>Dikarya</taxon>
        <taxon>Ascomycota</taxon>
        <taxon>Pezizomycotina</taxon>
        <taxon>Eurotiomycetes</taxon>
        <taxon>Eurotiomycetidae</taxon>
        <taxon>Eurotiales</taxon>
        <taxon>Aspergillaceae</taxon>
        <taxon>Aspergillus</taxon>
        <taxon>Aspergillus subgen. Circumdati</taxon>
    </lineage>
</organism>
<feature type="region of interest" description="Disordered" evidence="1">
    <location>
        <begin position="42"/>
        <end position="103"/>
    </location>
</feature>
<name>A0A1L9NKK7_ASPTC</name>
<protein>
    <recommendedName>
        <fullName evidence="4">DUF7137 domain-containing protein</fullName>
    </recommendedName>
</protein>
<feature type="chain" id="PRO_5012589402" description="DUF7137 domain-containing protein" evidence="3">
    <location>
        <begin position="23"/>
        <end position="298"/>
    </location>
</feature>
<evidence type="ECO:0000256" key="3">
    <source>
        <dbReference type="SAM" id="SignalP"/>
    </source>
</evidence>
<dbReference type="PANTHER" id="PTHR42028">
    <property type="entry name" value="CHROMOSOME 1, WHOLE GENOME SHOTGUN SEQUENCE"/>
    <property type="match status" value="1"/>
</dbReference>
<dbReference type="STRING" id="767770.A0A1L9NKK7"/>
<dbReference type="OMA" id="WGWNYTN"/>
<keyword evidence="3" id="KW-0732">Signal</keyword>
<gene>
    <name evidence="5" type="ORF">ASPTUDRAFT_49522</name>
</gene>
<evidence type="ECO:0000259" key="4">
    <source>
        <dbReference type="Pfam" id="PF23585"/>
    </source>
</evidence>
<keyword evidence="2" id="KW-0472">Membrane</keyword>